<feature type="non-terminal residue" evidence="3">
    <location>
        <position position="1361"/>
    </location>
</feature>
<feature type="region of interest" description="Disordered" evidence="1">
    <location>
        <begin position="476"/>
        <end position="500"/>
    </location>
</feature>
<feature type="region of interest" description="Disordered" evidence="1">
    <location>
        <begin position="1266"/>
        <end position="1298"/>
    </location>
</feature>
<feature type="compositionally biased region" description="Low complexity" evidence="1">
    <location>
        <begin position="1182"/>
        <end position="1194"/>
    </location>
</feature>
<dbReference type="RefSeq" id="WP_035329207.1">
    <property type="nucleotide sequence ID" value="NZ_JSAQ01000002.1"/>
</dbReference>
<protein>
    <recommendedName>
        <fullName evidence="2">DUF11 domain-containing protein</fullName>
    </recommendedName>
</protein>
<evidence type="ECO:0000256" key="1">
    <source>
        <dbReference type="SAM" id="MobiDB-lite"/>
    </source>
</evidence>
<accession>A0A0A2GYA9</accession>
<dbReference type="PANTHER" id="PTHR34819:SF3">
    <property type="entry name" value="CELL SURFACE PROTEIN"/>
    <property type="match status" value="1"/>
</dbReference>
<dbReference type="Pfam" id="PF01345">
    <property type="entry name" value="DUF11"/>
    <property type="match status" value="2"/>
</dbReference>
<feature type="region of interest" description="Disordered" evidence="1">
    <location>
        <begin position="1315"/>
        <end position="1350"/>
    </location>
</feature>
<dbReference type="Pfam" id="PF17963">
    <property type="entry name" value="Big_9"/>
    <property type="match status" value="1"/>
</dbReference>
<feature type="compositionally biased region" description="Low complexity" evidence="1">
    <location>
        <begin position="1103"/>
        <end position="1122"/>
    </location>
</feature>
<dbReference type="InterPro" id="IPR047589">
    <property type="entry name" value="DUF11_rpt"/>
</dbReference>
<comment type="caution">
    <text evidence="3">The sequence shown here is derived from an EMBL/GenBank/DDBJ whole genome shotgun (WGS) entry which is preliminary data.</text>
</comment>
<keyword evidence="4" id="KW-1185">Reference proteome</keyword>
<dbReference type="PANTHER" id="PTHR34819">
    <property type="entry name" value="LARGE CYSTEINE-RICH PERIPLASMIC PROTEIN OMCB"/>
    <property type="match status" value="1"/>
</dbReference>
<evidence type="ECO:0000313" key="3">
    <source>
        <dbReference type="EMBL" id="KGO05385.1"/>
    </source>
</evidence>
<feature type="domain" description="DUF11" evidence="2">
    <location>
        <begin position="1008"/>
        <end position="1125"/>
    </location>
</feature>
<gene>
    <name evidence="3" type="ORF">NV36_14350</name>
</gene>
<evidence type="ECO:0000313" key="4">
    <source>
        <dbReference type="Proteomes" id="UP000030140"/>
    </source>
</evidence>
<dbReference type="Gene3D" id="2.60.40.3080">
    <property type="match status" value="1"/>
</dbReference>
<dbReference type="EMBL" id="JSAQ01000002">
    <property type="protein sequence ID" value="KGO05385.1"/>
    <property type="molecule type" value="Genomic_DNA"/>
</dbReference>
<dbReference type="InterPro" id="IPR051172">
    <property type="entry name" value="Chlamydia_OmcB"/>
</dbReference>
<dbReference type="NCBIfam" id="TIGR01451">
    <property type="entry name" value="B_ant_repeat"/>
    <property type="match status" value="2"/>
</dbReference>
<evidence type="ECO:0000259" key="2">
    <source>
        <dbReference type="Pfam" id="PF01345"/>
    </source>
</evidence>
<sequence length="1361" mass="139438">MISACDDGGTTPDPSDDTFTADVTVTFDMAPATGSLDITGDNLNAVTVLVADLDTATSHTFQDVLFTADGMLQSLTATFSDDATCTFTDPMAVSAPSSCSPDCVIDDISVDVASISICNDGGTSGTGNEGDDTFTADITVTFSNPPATGSLDLGGDGAASVGVGGLDSPTSHTFSGVTFSSDGGPVDLTADFSGSSCLFAINNLFTAQNQCSAPVGDGGLTISKSHCDWGYTTTDTYIINYTGTLTNNGANPVYNVSITDDLGGAFGNDAFIAGFISRSVGPGADGWNLNGGFNGTTDEELLSTTVLNELDPGDSITYSICVEVDAVAALDGATITNEIFATANDSVTGDAYETSATDIELFEENLSILSAGLQVNDDTPDVNTDGTVDFFYTVTLRNSGSGPASNIQYVDAFDHLFSSGIPINTLTVTQLSGTLNFNPAFDGGSGVNGTSTDLLVAGQTMAANTTASYRIDLNVGPTGNQTTRNTQGIISGTDSNGTNVSEASRRNLTADHDGTQCFCQQTPVRIQFMPVPVITKSVINNDPAGTVGNRDVTFRLEIENDPTSPVDLFNLQLTDNIEAMCPGNIVNVGTPVIQFTDAAVTPSLDPAYEGNAFDDLFLNNTGQLLPGQRVVVDIEVEIALPCTGQNEAFFTATDPNGTPVGPVSDSVILNNPPEAEDDIDETNVDTPITIDALGNDTDPDMDPVIITEVDGMPISEGGAPVLLSDGTIVEYVGGELIITPPPGSNTPISFPYTVEDPLGNVDTANVFITINTCTVAVISLANISPCDSGGTTGDDSDDTFTADVIVEFTNPPGLGNLDLTGTGINEFVPVAGLDSATQHTFSGLTFASDGMDVILTATFDNPSGCTDTQTAGTAPDSCSVAAADVGITKTLNQSGPFAPGDTVSWNIVVSNLGTDTATNVFVTDTPTNVTITGITGAGCVTFPCNVGTILPNSPFSDVTLIVTGTIDAAGPFTNITSVSADQVDGNPANNVDDGTDGNNDGIAVGEADLVTVKTLGSGSATPAEGDTVSFTITVTNNGPDDATNVSLVDAIPAGLTATVNNGNTGGDQPSTYTDPNWTIPLIGSGQFVTLTIEGVVDGGEDGNTITNTTTAASTPDQTDPTTAGDDLNESVTIDGCIDTDGDGDCDSTDPDPNDPCNFTPGSIADTSNPIWAAADCDGDGDPNGTDPNPTDPCDFSAGTSTPINPMMAGTPAQNAYDIWAAADCDGDGVTNGIENDTNGTDPYDTCSYLPGSQDYTITTTEFQDADCDGDGVTNGNEIDPDGNGVDDGNGTDPTDPCNYEPLLVTQTQRGDWLIADCDGDGDPNGSDPDPMNPCDFTPGTPVPTDPMMVGTPEQTAYDIWA</sequence>
<feature type="compositionally biased region" description="Polar residues" evidence="1">
    <location>
        <begin position="477"/>
        <end position="500"/>
    </location>
</feature>
<feature type="region of interest" description="Disordered" evidence="1">
    <location>
        <begin position="1101"/>
        <end position="1198"/>
    </location>
</feature>
<feature type="compositionally biased region" description="Acidic residues" evidence="1">
    <location>
        <begin position="1137"/>
        <end position="1152"/>
    </location>
</feature>
<reference evidence="3 4" key="1">
    <citation type="submission" date="2014-10" db="EMBL/GenBank/DDBJ databases">
        <title>Draft genome sequence of the proteorhodopsin-containing marine bacterium Dokdonia donghaensis.</title>
        <authorList>
            <person name="Gomez-Consarnau L."/>
            <person name="Gonzalez J.M."/>
            <person name="Riedel T."/>
            <person name="Jaenicke S."/>
            <person name="Wagner-Doebler I."/>
            <person name="Fuhrman J.A."/>
        </authorList>
    </citation>
    <scope>NUCLEOTIDE SEQUENCE [LARGE SCALE GENOMIC DNA]</scope>
    <source>
        <strain evidence="3 4">DSW-1</strain>
    </source>
</reference>
<proteinExistence type="predicted"/>
<dbReference type="Proteomes" id="UP000030140">
    <property type="component" value="Unassembled WGS sequence"/>
</dbReference>
<dbReference type="InterPro" id="IPR001434">
    <property type="entry name" value="OmcB-like_DUF11"/>
</dbReference>
<feature type="domain" description="DUF11" evidence="2">
    <location>
        <begin position="884"/>
        <end position="993"/>
    </location>
</feature>
<organism evidence="3 4">
    <name type="scientific">Dokdonia donghaensis DSW-1</name>
    <dbReference type="NCBI Taxonomy" id="1300343"/>
    <lineage>
        <taxon>Bacteria</taxon>
        <taxon>Pseudomonadati</taxon>
        <taxon>Bacteroidota</taxon>
        <taxon>Flavobacteriia</taxon>
        <taxon>Flavobacteriales</taxon>
        <taxon>Flavobacteriaceae</taxon>
        <taxon>Dokdonia</taxon>
    </lineage>
</organism>
<name>A0A0A2GYA9_9FLAO</name>
<feature type="compositionally biased region" description="Low complexity" evidence="1">
    <location>
        <begin position="1281"/>
        <end position="1296"/>
    </location>
</feature>